<keyword evidence="1" id="KW-0472">Membrane</keyword>
<dbReference type="AlphaFoldDB" id="A0A7S7AZG6"/>
<dbReference type="EMBL" id="CP062960">
    <property type="protein sequence ID" value="QOW64690.1"/>
    <property type="molecule type" value="Genomic_DNA"/>
</dbReference>
<accession>A0A7S7AZG6</accession>
<geneLocation type="plasmid" evidence="2 3">
    <name>p1</name>
</geneLocation>
<keyword evidence="2" id="KW-0614">Plasmid</keyword>
<keyword evidence="1" id="KW-0812">Transmembrane</keyword>
<dbReference type="RefSeq" id="WP_193836744.1">
    <property type="nucleotide sequence ID" value="NZ_CP062960.1"/>
</dbReference>
<organism evidence="2 3">
    <name type="scientific">Rothia terrae</name>
    <dbReference type="NCBI Taxonomy" id="396015"/>
    <lineage>
        <taxon>Bacteria</taxon>
        <taxon>Bacillati</taxon>
        <taxon>Actinomycetota</taxon>
        <taxon>Actinomycetes</taxon>
        <taxon>Micrococcales</taxon>
        <taxon>Micrococcaceae</taxon>
        <taxon>Rothia</taxon>
    </lineage>
</organism>
<evidence type="ECO:0000256" key="1">
    <source>
        <dbReference type="SAM" id="Phobius"/>
    </source>
</evidence>
<dbReference type="GeneID" id="96624831"/>
<dbReference type="Proteomes" id="UP000516404">
    <property type="component" value="Plasmid p1"/>
</dbReference>
<reference evidence="2 3" key="1">
    <citation type="submission" date="2020-09" db="EMBL/GenBank/DDBJ databases">
        <title>Investigation of environmental microbes.</title>
        <authorList>
            <person name="Ou Y."/>
            <person name="Kang Q."/>
        </authorList>
    </citation>
    <scope>NUCLEOTIDE SEQUENCE [LARGE SCALE GENOMIC DNA]</scope>
    <source>
        <strain evidence="2 3">KJZ-14</strain>
        <plasmid evidence="2 3">p1</plasmid>
    </source>
</reference>
<feature type="transmembrane region" description="Helical" evidence="1">
    <location>
        <begin position="25"/>
        <end position="44"/>
    </location>
</feature>
<proteinExistence type="predicted"/>
<evidence type="ECO:0000313" key="2">
    <source>
        <dbReference type="EMBL" id="QOW64690.1"/>
    </source>
</evidence>
<name>A0A7S7AZG6_9MICC</name>
<keyword evidence="3" id="KW-1185">Reference proteome</keyword>
<evidence type="ECO:0000313" key="3">
    <source>
        <dbReference type="Proteomes" id="UP000516404"/>
    </source>
</evidence>
<sequence>MTNRNNEKIHNEPVKKEKKFSWPRFIIGMLILMSPVAFMGYLSWQSNVTDQDNQVPITCTVTNAEQYTSSGAGKSYSSSKDYIAFDTQECRTLLLPISTDDDYQSMINEIQKGKKYEFMMGESQVDVKSGAREVFSYSGPTE</sequence>
<keyword evidence="1" id="KW-1133">Transmembrane helix</keyword>
<dbReference type="KEGG" id="rter:IDM49_11345"/>
<gene>
    <name evidence="2" type="ORF">IDM49_11345</name>
</gene>
<protein>
    <submittedName>
        <fullName evidence="2">Uncharacterized protein</fullName>
    </submittedName>
</protein>